<dbReference type="EMBL" id="BDGI01000174">
    <property type="protein sequence ID" value="GAV30345.1"/>
    <property type="molecule type" value="Genomic_DNA"/>
</dbReference>
<dbReference type="InterPro" id="IPR037147">
    <property type="entry name" value="Ribosomal_bL28_sf"/>
</dbReference>
<sequence length="246" mass="28167">MIMMDSVRACNARAYKSVVNRQLKQKPEYKVGDVRPNRLWVPKEVSKYPEYPYGEARIFKRADRGLYGGQVITFGNKISEMRNHNRRTWLPNVVVKTLWSAALNRMIKMRLTARVLRTITKEGGLDNYVTKDKAARVKELGIFGWHLRYDVLRAREAAARPPAYEVVKKDDGSEVKVFYRGEYLGAPIQLTVGKRKLLEKLYPAVKLNTVGELKFGQFNVPRATKSVEEILNECEALKVDLSGCTV</sequence>
<evidence type="ECO:0000256" key="3">
    <source>
        <dbReference type="ARBA" id="ARBA00023274"/>
    </source>
</evidence>
<dbReference type="OrthoDB" id="361870at2759"/>
<dbReference type="GO" id="GO:0003735">
    <property type="term" value="F:structural constituent of ribosome"/>
    <property type="evidence" value="ECO:0007669"/>
    <property type="project" value="InterPro"/>
</dbReference>
<proteinExistence type="inferred from homology"/>
<dbReference type="PANTHER" id="PTHR13528:SF2">
    <property type="entry name" value="LARGE RIBOSOMAL SUBUNIT PROTEIN BL28M"/>
    <property type="match status" value="1"/>
</dbReference>
<organism evidence="6 7">
    <name type="scientific">Pichia membranifaciens</name>
    <dbReference type="NCBI Taxonomy" id="4926"/>
    <lineage>
        <taxon>Eukaryota</taxon>
        <taxon>Fungi</taxon>
        <taxon>Dikarya</taxon>
        <taxon>Ascomycota</taxon>
        <taxon>Saccharomycotina</taxon>
        <taxon>Pichiomycetes</taxon>
        <taxon>Pichiales</taxon>
        <taxon>Pichiaceae</taxon>
        <taxon>Pichia</taxon>
    </lineage>
</organism>
<evidence type="ECO:0000313" key="7">
    <source>
        <dbReference type="Proteomes" id="UP000186136"/>
    </source>
</evidence>
<dbReference type="Pfam" id="PF00830">
    <property type="entry name" value="Ribosomal_L28"/>
    <property type="match status" value="1"/>
</dbReference>
<reference evidence="6 7" key="1">
    <citation type="submission" date="2016-08" db="EMBL/GenBank/DDBJ databases">
        <title>Whole genome shotgun sequence of Pichia membranifaciens KS47-1.</title>
        <authorList>
            <person name="Konishi M."/>
            <person name="Ishida M."/>
            <person name="Arakawa T."/>
            <person name="Kato Y."/>
            <person name="Horiuchi J."/>
        </authorList>
    </citation>
    <scope>NUCLEOTIDE SEQUENCE [LARGE SCALE GENOMIC DNA]</scope>
    <source>
        <strain evidence="6 7">KS47-1</strain>
    </source>
</reference>
<dbReference type="PANTHER" id="PTHR13528">
    <property type="entry name" value="39S RIBOSOMAL PROTEIN L28, MITOCHONDRIAL"/>
    <property type="match status" value="1"/>
</dbReference>
<dbReference type="SUPFAM" id="SSF143800">
    <property type="entry name" value="L28p-like"/>
    <property type="match status" value="1"/>
</dbReference>
<accession>A0A1Q2YLC6</accession>
<evidence type="ECO:0000256" key="1">
    <source>
        <dbReference type="ARBA" id="ARBA00008760"/>
    </source>
</evidence>
<evidence type="ECO:0000256" key="2">
    <source>
        <dbReference type="ARBA" id="ARBA00022980"/>
    </source>
</evidence>
<keyword evidence="7" id="KW-1185">Reference proteome</keyword>
<comment type="similarity">
    <text evidence="1">Belongs to the bacterial ribosomal protein bL28 family.</text>
</comment>
<dbReference type="AlphaFoldDB" id="A0A1Q2YLC6"/>
<dbReference type="Gene3D" id="2.30.170.40">
    <property type="entry name" value="Ribosomal protein L28/L24"/>
    <property type="match status" value="1"/>
</dbReference>
<dbReference type="InterPro" id="IPR034704">
    <property type="entry name" value="Ribosomal_bL28/bL31-like_sf"/>
</dbReference>
<evidence type="ECO:0000256" key="5">
    <source>
        <dbReference type="ARBA" id="ARBA00037226"/>
    </source>
</evidence>
<keyword evidence="3" id="KW-0687">Ribonucleoprotein</keyword>
<gene>
    <name evidence="6" type="ORF">PMKS-003856</name>
</gene>
<name>A0A1Q2YLC6_9ASCO</name>
<dbReference type="GO" id="GO:0005762">
    <property type="term" value="C:mitochondrial large ribosomal subunit"/>
    <property type="evidence" value="ECO:0007669"/>
    <property type="project" value="TreeGrafter"/>
</dbReference>
<comment type="function">
    <text evidence="5">Component of the mitochondrial ribosome (mitoribosome), a dedicated translation machinery responsible for the synthesis of mitochondrial genome-encoded proteins, including at least some of the essential transmembrane subunits of the mitochondrial respiratory chain. The mitoribosomes are attached to the mitochondrial inner membrane and translation products are cotranslationally integrated into the membrane.</text>
</comment>
<dbReference type="FunFam" id="2.30.170.40:FF:000003">
    <property type="entry name" value="54S ribosomal protein L24"/>
    <property type="match status" value="1"/>
</dbReference>
<protein>
    <recommendedName>
        <fullName evidence="4">Large ribosomal subunit protein bL28m</fullName>
    </recommendedName>
</protein>
<evidence type="ECO:0000256" key="4">
    <source>
        <dbReference type="ARBA" id="ARBA00035269"/>
    </source>
</evidence>
<comment type="caution">
    <text evidence="6">The sequence shown here is derived from an EMBL/GenBank/DDBJ whole genome shotgun (WGS) entry which is preliminary data.</text>
</comment>
<keyword evidence="2" id="KW-0689">Ribosomal protein</keyword>
<evidence type="ECO:0000313" key="6">
    <source>
        <dbReference type="EMBL" id="GAV30345.1"/>
    </source>
</evidence>
<dbReference type="InterPro" id="IPR026569">
    <property type="entry name" value="Ribosomal_bL28"/>
</dbReference>
<dbReference type="Proteomes" id="UP000186136">
    <property type="component" value="Unassembled WGS sequence"/>
</dbReference>